<proteinExistence type="predicted"/>
<dbReference type="EMBL" id="JAUTAL010000001">
    <property type="protein sequence ID" value="MDQ1096456.1"/>
    <property type="molecule type" value="Genomic_DNA"/>
</dbReference>
<sequence>MKKLIREKNKLPLTFKYIEAFNKKGSKNKSRNSILYFVECNSYQTDCYVRAKPSKPLTRML</sequence>
<organism evidence="1 2">
    <name type="scientific">Chryseobacterium camelliae</name>
    <dbReference type="NCBI Taxonomy" id="1265445"/>
    <lineage>
        <taxon>Bacteria</taxon>
        <taxon>Pseudomonadati</taxon>
        <taxon>Bacteroidota</taxon>
        <taxon>Flavobacteriia</taxon>
        <taxon>Flavobacteriales</taxon>
        <taxon>Weeksellaceae</taxon>
        <taxon>Chryseobacterium group</taxon>
        <taxon>Chryseobacterium</taxon>
    </lineage>
</organism>
<protein>
    <submittedName>
        <fullName evidence="1">Uncharacterized protein</fullName>
    </submittedName>
</protein>
<comment type="caution">
    <text evidence="1">The sequence shown here is derived from an EMBL/GenBank/DDBJ whole genome shotgun (WGS) entry which is preliminary data.</text>
</comment>
<reference evidence="1 2" key="1">
    <citation type="submission" date="2023-07" db="EMBL/GenBank/DDBJ databases">
        <title>Functional and genomic diversity of the sorghum phyllosphere microbiome.</title>
        <authorList>
            <person name="Shade A."/>
        </authorList>
    </citation>
    <scope>NUCLEOTIDE SEQUENCE [LARGE SCALE GENOMIC DNA]</scope>
    <source>
        <strain evidence="1 2">SORGH_AS_1064</strain>
    </source>
</reference>
<gene>
    <name evidence="1" type="ORF">QE404_001603</name>
</gene>
<evidence type="ECO:0000313" key="1">
    <source>
        <dbReference type="EMBL" id="MDQ1096456.1"/>
    </source>
</evidence>
<accession>A0ABU0THK3</accession>
<evidence type="ECO:0000313" key="2">
    <source>
        <dbReference type="Proteomes" id="UP001225072"/>
    </source>
</evidence>
<keyword evidence="2" id="KW-1185">Reference proteome</keyword>
<dbReference type="Proteomes" id="UP001225072">
    <property type="component" value="Unassembled WGS sequence"/>
</dbReference>
<name>A0ABU0THK3_9FLAO</name>